<dbReference type="InterPro" id="IPR003441">
    <property type="entry name" value="NAC-dom"/>
</dbReference>
<sequence>MALDKASLAPGFRFHPTDEELVVYYLKRKISGKPFRFDAIAEIDVYKSEPSDLPEQALPPNYRYEASSIVPAPRLGRNTTEYCTVRTKVIVTFELSLFSKLGRSNRARVWLRSNGRRQFRGMSGNKRLIDEQLEKSGNFQDAFVLCRIFQKSGSGPKNGEQYGAPFIEEEWEEEEELVMVPGNEAAEDDDAYVNGNDIDQIFGVNIPSEDVPPLPFSFYYGDDSSNVQKHVDFVDGAQKLLVPDSESYYSPEQPTDTKLLDFPVENHMVTTPVKDEYTGEPSNTVNSVDADYLLDEPFFDATSYFPFGFEEFLETNDLSNPIEVDGYDALCEHFTFFDPEAFDASMMTGSESIETEQALFQKPVSDGAQQESIGSQQQLSQGHGNDIASSANQKPGNSGSGTQSSAVKKASRMLGNIDAPPAFASEFPEKGAALLLNSASHSSNPVHTVALTIHIGDMARTYWSLEKRPDYNILLSLALPQNDANSASLEPMAGIHTGKVGSIMARGWLYLFFVWALILSASCKIGSYFYKGNAA</sequence>
<dbReference type="OrthoDB" id="777252at2759"/>
<reference evidence="9" key="1">
    <citation type="submission" date="2019-07" db="EMBL/GenBank/DDBJ databases">
        <title>De Novo Assembly of kiwifruit Actinidia rufa.</title>
        <authorList>
            <person name="Sugita-Konishi S."/>
            <person name="Sato K."/>
            <person name="Mori E."/>
            <person name="Abe Y."/>
            <person name="Kisaki G."/>
            <person name="Hamano K."/>
            <person name="Suezawa K."/>
            <person name="Otani M."/>
            <person name="Fukuda T."/>
            <person name="Manabe T."/>
            <person name="Gomi K."/>
            <person name="Tabuchi M."/>
            <person name="Akimitsu K."/>
            <person name="Kataoka I."/>
        </authorList>
    </citation>
    <scope>NUCLEOTIDE SEQUENCE [LARGE SCALE GENOMIC DNA]</scope>
    <source>
        <strain evidence="9">cv. Fuchu</strain>
    </source>
</reference>
<evidence type="ECO:0000256" key="6">
    <source>
        <dbReference type="SAM" id="Phobius"/>
    </source>
</evidence>
<evidence type="ECO:0000256" key="2">
    <source>
        <dbReference type="ARBA" id="ARBA00023125"/>
    </source>
</evidence>
<keyword evidence="1" id="KW-0805">Transcription regulation</keyword>
<dbReference type="Pfam" id="PF02365">
    <property type="entry name" value="NAM"/>
    <property type="match status" value="1"/>
</dbReference>
<name>A0A7J0DAS2_9ERIC</name>
<dbReference type="EMBL" id="BJWL01000106">
    <property type="protein sequence ID" value="GFS30125.1"/>
    <property type="molecule type" value="Genomic_DNA"/>
</dbReference>
<evidence type="ECO:0000256" key="5">
    <source>
        <dbReference type="SAM" id="MobiDB-lite"/>
    </source>
</evidence>
<gene>
    <name evidence="8" type="ORF">Acr_00g0010250</name>
</gene>
<keyword evidence="9" id="KW-1185">Reference proteome</keyword>
<dbReference type="Proteomes" id="UP000585474">
    <property type="component" value="Unassembled WGS sequence"/>
</dbReference>
<keyword evidence="2" id="KW-0238">DNA-binding</keyword>
<accession>A0A7J0DAS2</accession>
<comment type="caution">
    <text evidence="8">The sequence shown here is derived from an EMBL/GenBank/DDBJ whole genome shotgun (WGS) entry which is preliminary data.</text>
</comment>
<evidence type="ECO:0000259" key="7">
    <source>
        <dbReference type="PROSITE" id="PS51005"/>
    </source>
</evidence>
<keyword evidence="6" id="KW-0472">Membrane</keyword>
<evidence type="ECO:0000313" key="9">
    <source>
        <dbReference type="Proteomes" id="UP000585474"/>
    </source>
</evidence>
<dbReference type="Gene3D" id="2.170.150.80">
    <property type="entry name" value="NAC domain"/>
    <property type="match status" value="1"/>
</dbReference>
<keyword evidence="6" id="KW-0812">Transmembrane</keyword>
<organism evidence="8 9">
    <name type="scientific">Actinidia rufa</name>
    <dbReference type="NCBI Taxonomy" id="165716"/>
    <lineage>
        <taxon>Eukaryota</taxon>
        <taxon>Viridiplantae</taxon>
        <taxon>Streptophyta</taxon>
        <taxon>Embryophyta</taxon>
        <taxon>Tracheophyta</taxon>
        <taxon>Spermatophyta</taxon>
        <taxon>Magnoliopsida</taxon>
        <taxon>eudicotyledons</taxon>
        <taxon>Gunneridae</taxon>
        <taxon>Pentapetalae</taxon>
        <taxon>asterids</taxon>
        <taxon>Ericales</taxon>
        <taxon>Actinidiaceae</taxon>
        <taxon>Actinidia</taxon>
    </lineage>
</organism>
<dbReference type="GO" id="GO:0003677">
    <property type="term" value="F:DNA binding"/>
    <property type="evidence" value="ECO:0007669"/>
    <property type="project" value="UniProtKB-KW"/>
</dbReference>
<feature type="compositionally biased region" description="Polar residues" evidence="5">
    <location>
        <begin position="367"/>
        <end position="406"/>
    </location>
</feature>
<evidence type="ECO:0000313" key="8">
    <source>
        <dbReference type="EMBL" id="GFS30125.1"/>
    </source>
</evidence>
<dbReference type="PANTHER" id="PTHR31744:SF210">
    <property type="entry name" value="NAC DOMAIN-CONTAINING PROTEIN 86-LIKE"/>
    <property type="match status" value="1"/>
</dbReference>
<dbReference type="PROSITE" id="PS51005">
    <property type="entry name" value="NAC"/>
    <property type="match status" value="1"/>
</dbReference>
<feature type="domain" description="NAC" evidence="7">
    <location>
        <begin position="8"/>
        <end position="151"/>
    </location>
</feature>
<feature type="transmembrane region" description="Helical" evidence="6">
    <location>
        <begin position="508"/>
        <end position="530"/>
    </location>
</feature>
<feature type="region of interest" description="Disordered" evidence="5">
    <location>
        <begin position="363"/>
        <end position="410"/>
    </location>
</feature>
<evidence type="ECO:0000256" key="3">
    <source>
        <dbReference type="ARBA" id="ARBA00023163"/>
    </source>
</evidence>
<keyword evidence="3" id="KW-0804">Transcription</keyword>
<evidence type="ECO:0000256" key="1">
    <source>
        <dbReference type="ARBA" id="ARBA00023015"/>
    </source>
</evidence>
<proteinExistence type="predicted"/>
<keyword evidence="6" id="KW-1133">Transmembrane helix</keyword>
<evidence type="ECO:0000256" key="4">
    <source>
        <dbReference type="ARBA" id="ARBA00023242"/>
    </source>
</evidence>
<dbReference type="AlphaFoldDB" id="A0A7J0DAS2"/>
<dbReference type="SUPFAM" id="SSF101941">
    <property type="entry name" value="NAC domain"/>
    <property type="match status" value="1"/>
</dbReference>
<dbReference type="GO" id="GO:0006355">
    <property type="term" value="P:regulation of DNA-templated transcription"/>
    <property type="evidence" value="ECO:0007669"/>
    <property type="project" value="InterPro"/>
</dbReference>
<keyword evidence="4" id="KW-0539">Nucleus</keyword>
<dbReference type="InterPro" id="IPR036093">
    <property type="entry name" value="NAC_dom_sf"/>
</dbReference>
<protein>
    <submittedName>
        <fullName evidence="8">NAC domain containing protein 53</fullName>
    </submittedName>
</protein>
<dbReference type="PANTHER" id="PTHR31744">
    <property type="entry name" value="PROTEIN CUP-SHAPED COTYLEDON 2-RELATED"/>
    <property type="match status" value="1"/>
</dbReference>